<dbReference type="PANTHER" id="PTHR11614">
    <property type="entry name" value="PHOSPHOLIPASE-RELATED"/>
    <property type="match status" value="1"/>
</dbReference>
<comment type="caution">
    <text evidence="3">The sequence shown here is derived from an EMBL/GenBank/DDBJ whole genome shotgun (WGS) entry which is preliminary data.</text>
</comment>
<dbReference type="AlphaFoldDB" id="A0A917MJ87"/>
<dbReference type="InterPro" id="IPR022742">
    <property type="entry name" value="Hydrolase_4"/>
</dbReference>
<dbReference type="EMBL" id="BMES01000001">
    <property type="protein sequence ID" value="GGH16053.1"/>
    <property type="molecule type" value="Genomic_DNA"/>
</dbReference>
<proteinExistence type="predicted"/>
<evidence type="ECO:0000313" key="4">
    <source>
        <dbReference type="Proteomes" id="UP000603912"/>
    </source>
</evidence>
<evidence type="ECO:0000313" key="3">
    <source>
        <dbReference type="EMBL" id="GGH16053.1"/>
    </source>
</evidence>
<keyword evidence="4" id="KW-1185">Reference proteome</keyword>
<reference evidence="3" key="2">
    <citation type="submission" date="2020-09" db="EMBL/GenBank/DDBJ databases">
        <authorList>
            <person name="Sun Q."/>
            <person name="Zhou Y."/>
        </authorList>
    </citation>
    <scope>NUCLEOTIDE SEQUENCE</scope>
    <source>
        <strain evidence="3">CGMCC 1.12214</strain>
    </source>
</reference>
<feature type="domain" description="Serine aminopeptidase S33" evidence="2">
    <location>
        <begin position="70"/>
        <end position="324"/>
    </location>
</feature>
<dbReference type="SUPFAM" id="SSF53474">
    <property type="entry name" value="alpha/beta-Hydrolases"/>
    <property type="match status" value="1"/>
</dbReference>
<feature type="compositionally biased region" description="Polar residues" evidence="1">
    <location>
        <begin position="28"/>
        <end position="43"/>
    </location>
</feature>
<dbReference type="Pfam" id="PF12146">
    <property type="entry name" value="Hydrolase_4"/>
    <property type="match status" value="1"/>
</dbReference>
<dbReference type="InterPro" id="IPR029058">
    <property type="entry name" value="AB_hydrolase_fold"/>
</dbReference>
<gene>
    <name evidence="3" type="primary">pldB</name>
    <name evidence="3" type="ORF">GCM10007036_16420</name>
</gene>
<evidence type="ECO:0000259" key="2">
    <source>
        <dbReference type="Pfam" id="PF12146"/>
    </source>
</evidence>
<evidence type="ECO:0000256" key="1">
    <source>
        <dbReference type="SAM" id="MobiDB-lite"/>
    </source>
</evidence>
<name>A0A917MJ87_9HYPH</name>
<dbReference type="Gene3D" id="3.40.50.1820">
    <property type="entry name" value="alpha/beta hydrolase"/>
    <property type="match status" value="1"/>
</dbReference>
<sequence length="343" mass="37034">MLSTHILPRLAPLRTTREPARVGRRHSLQSATGGLASSLSDQAPSGAESGVLQMRDGVQVRFASWRPPGPARGTMWILQGRADFIEKYYETIRELLARGFAVATFDWRGQGGSERLVADPRLNHVECFAPFVGDLQDIVTKRWFAGLPRPFHALAHSMGANVLLQTMARNSGLFASAVLTAPMIALAPNLRPDVARMFSTAFAAAGLGQASIPGGRRNGEVASPFRPDNLLTACPVRYGRAADIVARAPHLTVGRPTVGWLHAALQAMDAVRNASAITAPVLMVAGDRDRVTSTFAAMAFCEALPNARAVSLADCAHEVLLETDAVRARFWEAFDLFHSDQAF</sequence>
<dbReference type="Proteomes" id="UP000603912">
    <property type="component" value="Unassembled WGS sequence"/>
</dbReference>
<reference evidence="3" key="1">
    <citation type="journal article" date="2014" name="Int. J. Syst. Evol. Microbiol.">
        <title>Complete genome sequence of Corynebacterium casei LMG S-19264T (=DSM 44701T), isolated from a smear-ripened cheese.</title>
        <authorList>
            <consortium name="US DOE Joint Genome Institute (JGI-PGF)"/>
            <person name="Walter F."/>
            <person name="Albersmeier A."/>
            <person name="Kalinowski J."/>
            <person name="Ruckert C."/>
        </authorList>
    </citation>
    <scope>NUCLEOTIDE SEQUENCE</scope>
    <source>
        <strain evidence="3">CGMCC 1.12214</strain>
    </source>
</reference>
<accession>A0A917MJ87</accession>
<dbReference type="InterPro" id="IPR051044">
    <property type="entry name" value="MAG_DAG_Lipase"/>
</dbReference>
<feature type="region of interest" description="Disordered" evidence="1">
    <location>
        <begin position="13"/>
        <end position="48"/>
    </location>
</feature>
<organism evidence="3 4">
    <name type="scientific">Alsobacter metallidurans</name>
    <dbReference type="NCBI Taxonomy" id="340221"/>
    <lineage>
        <taxon>Bacteria</taxon>
        <taxon>Pseudomonadati</taxon>
        <taxon>Pseudomonadota</taxon>
        <taxon>Alphaproteobacteria</taxon>
        <taxon>Hyphomicrobiales</taxon>
        <taxon>Alsobacteraceae</taxon>
        <taxon>Alsobacter</taxon>
    </lineage>
</organism>
<protein>
    <submittedName>
        <fullName evidence="3">Lysophospholipase</fullName>
    </submittedName>
</protein>